<dbReference type="KEGG" id="vg:9926546"/>
<evidence type="ECO:0000313" key="1">
    <source>
        <dbReference type="EMBL" id="ADG60012.1"/>
    </source>
</evidence>
<name>E5EPP6_9CAUD</name>
<organism evidence="1 2">
    <name type="scientific">Acinetobacter phage Acj9</name>
    <dbReference type="NCBI Taxonomy" id="760939"/>
    <lineage>
        <taxon>Viruses</taxon>
        <taxon>Duplodnaviria</taxon>
        <taxon>Heunggongvirae</taxon>
        <taxon>Uroviricota</taxon>
        <taxon>Caudoviricetes</taxon>
        <taxon>Pantevenvirales</taxon>
        <taxon>Straboviridae</taxon>
        <taxon>Twarogvirinae</taxon>
        <taxon>Acajnonavirus</taxon>
        <taxon>Acajnonavirus acj9</taxon>
    </lineage>
</organism>
<keyword evidence="2" id="KW-1185">Reference proteome</keyword>
<gene>
    <name evidence="1" type="ORF">Acj9p112</name>
</gene>
<dbReference type="SUPFAM" id="SSF56300">
    <property type="entry name" value="Metallo-dependent phosphatases"/>
    <property type="match status" value="1"/>
</dbReference>
<sequence>MANVLFLGDFHAGHKAITKYRTWFSSEEEHFQHIKAMYHRRVTKRDKCIFMGDAVFSLERAKEIATWSGTKELIVGNHDTDSLSMKQLCEYFDDVYSLKKYKEFWLSHAPMHPAELRGKVNIHGHVHNATIDDCRYVNTSLENTGFNLISLHEIRDKINERKKYYSLDNISDNFVRRIPTGLE</sequence>
<dbReference type="Gene3D" id="3.60.21.10">
    <property type="match status" value="1"/>
</dbReference>
<dbReference type="RefSeq" id="YP_004010249.1">
    <property type="nucleotide sequence ID" value="NC_014663.1"/>
</dbReference>
<reference evidence="1 2" key="1">
    <citation type="journal article" date="2010" name="Virol. J.">
        <title>Genomes of the T4-related bacteriophages as windows on microbial genome evolution.</title>
        <authorList>
            <person name="Petrov V.M."/>
            <person name="Ratnayaka S."/>
            <person name="Nolan J.M."/>
            <person name="Miller E.S."/>
            <person name="Karam J.D."/>
        </authorList>
    </citation>
    <scope>NUCLEOTIDE SEQUENCE [LARGE SCALE GENOMIC DNA]</scope>
</reference>
<dbReference type="GeneID" id="9926546"/>
<dbReference type="OrthoDB" id="19076at10239"/>
<dbReference type="Proteomes" id="UP000008731">
    <property type="component" value="Segment"/>
</dbReference>
<dbReference type="EMBL" id="HM004124">
    <property type="protein sequence ID" value="ADG60012.1"/>
    <property type="molecule type" value="Genomic_DNA"/>
</dbReference>
<accession>E5EPP6</accession>
<proteinExistence type="predicted"/>
<protein>
    <submittedName>
        <fullName evidence="1">Putative serine/threonine protein phosphatase</fullName>
    </submittedName>
</protein>
<dbReference type="InterPro" id="IPR029052">
    <property type="entry name" value="Metallo-depent_PP-like"/>
</dbReference>
<evidence type="ECO:0000313" key="2">
    <source>
        <dbReference type="Proteomes" id="UP000008731"/>
    </source>
</evidence>